<evidence type="ECO:0000256" key="1">
    <source>
        <dbReference type="SAM" id="SignalP"/>
    </source>
</evidence>
<dbReference type="PANTHER" id="PTHR37834:SF2">
    <property type="entry name" value="ESTERASE, SGNH HYDROLASE-TYPE"/>
    <property type="match status" value="1"/>
</dbReference>
<name>A0ABQ1U7R6_9FLAO</name>
<comment type="caution">
    <text evidence="3">The sequence shown here is derived from an EMBL/GenBank/DDBJ whole genome shotgun (WGS) entry which is preliminary data.</text>
</comment>
<evidence type="ECO:0000313" key="3">
    <source>
        <dbReference type="EMBL" id="GGF12253.1"/>
    </source>
</evidence>
<dbReference type="Gene3D" id="3.40.50.1110">
    <property type="entry name" value="SGNH hydrolase"/>
    <property type="match status" value="1"/>
</dbReference>
<dbReference type="CDD" id="cd01831">
    <property type="entry name" value="Endoglucanase_E_like"/>
    <property type="match status" value="1"/>
</dbReference>
<dbReference type="SUPFAM" id="SSF52266">
    <property type="entry name" value="SGNH hydrolase"/>
    <property type="match status" value="1"/>
</dbReference>
<gene>
    <name evidence="3" type="ORF">GCM10011518_21870</name>
</gene>
<proteinExistence type="predicted"/>
<dbReference type="Gene3D" id="2.60.120.260">
    <property type="entry name" value="Galactose-binding domain-like"/>
    <property type="match status" value="1"/>
</dbReference>
<dbReference type="PANTHER" id="PTHR37834">
    <property type="entry name" value="GDSL-LIKE LIPASE/ACYLHYDROLASE DOMAIN PROTEIN (AFU_ORTHOLOGUE AFUA_2G00620)"/>
    <property type="match status" value="1"/>
</dbReference>
<reference evidence="4" key="1">
    <citation type="journal article" date="2019" name="Int. J. Syst. Evol. Microbiol.">
        <title>The Global Catalogue of Microorganisms (GCM) 10K type strain sequencing project: providing services to taxonomists for standard genome sequencing and annotation.</title>
        <authorList>
            <consortium name="The Broad Institute Genomics Platform"/>
            <consortium name="The Broad Institute Genome Sequencing Center for Infectious Disease"/>
            <person name="Wu L."/>
            <person name="Ma J."/>
        </authorList>
    </citation>
    <scope>NUCLEOTIDE SEQUENCE [LARGE SCALE GENOMIC DNA]</scope>
    <source>
        <strain evidence="4">CGMCC 1.16060</strain>
    </source>
</reference>
<dbReference type="Proteomes" id="UP000655016">
    <property type="component" value="Unassembled WGS sequence"/>
</dbReference>
<evidence type="ECO:0000313" key="4">
    <source>
        <dbReference type="Proteomes" id="UP000655016"/>
    </source>
</evidence>
<dbReference type="Pfam" id="PF00657">
    <property type="entry name" value="Lipase_GDSL"/>
    <property type="match status" value="1"/>
</dbReference>
<keyword evidence="1" id="KW-0732">Signal</keyword>
<dbReference type="EMBL" id="BMKP01000004">
    <property type="protein sequence ID" value="GGF12253.1"/>
    <property type="molecule type" value="Genomic_DNA"/>
</dbReference>
<dbReference type="InterPro" id="IPR037461">
    <property type="entry name" value="CtCE2-like_dom"/>
</dbReference>
<evidence type="ECO:0000259" key="2">
    <source>
        <dbReference type="Pfam" id="PF17996"/>
    </source>
</evidence>
<dbReference type="InterPro" id="IPR052762">
    <property type="entry name" value="PCW_deacetylase/CE"/>
</dbReference>
<dbReference type="InterPro" id="IPR036514">
    <property type="entry name" value="SGNH_hydro_sf"/>
</dbReference>
<organism evidence="3 4">
    <name type="scientific">Flavobacterium limi</name>
    <dbReference type="NCBI Taxonomy" id="2045105"/>
    <lineage>
        <taxon>Bacteria</taxon>
        <taxon>Pseudomonadati</taxon>
        <taxon>Bacteroidota</taxon>
        <taxon>Flavobacteriia</taxon>
        <taxon>Flavobacteriales</taxon>
        <taxon>Flavobacteriaceae</taxon>
        <taxon>Flavobacterium</taxon>
    </lineage>
</organism>
<keyword evidence="4" id="KW-1185">Reference proteome</keyword>
<feature type="chain" id="PRO_5047364793" evidence="1">
    <location>
        <begin position="24"/>
        <end position="364"/>
    </location>
</feature>
<dbReference type="Pfam" id="PF17996">
    <property type="entry name" value="CE2_N"/>
    <property type="match status" value="1"/>
</dbReference>
<feature type="domain" description="Carbohydrate esterase 2 N-terminal" evidence="2">
    <location>
        <begin position="30"/>
        <end position="132"/>
    </location>
</feature>
<protein>
    <submittedName>
        <fullName evidence="3">Acetylxylan esterase</fullName>
    </submittedName>
</protein>
<dbReference type="InterPro" id="IPR040794">
    <property type="entry name" value="CE2_N"/>
</dbReference>
<feature type="signal peptide" evidence="1">
    <location>
        <begin position="1"/>
        <end position="23"/>
    </location>
</feature>
<accession>A0ABQ1U7R6</accession>
<dbReference type="InterPro" id="IPR001087">
    <property type="entry name" value="GDSL"/>
</dbReference>
<dbReference type="RefSeq" id="WP_163394374.1">
    <property type="nucleotide sequence ID" value="NZ_BMKP01000004.1"/>
</dbReference>
<sequence length="364" mass="40684">MFIKKIPLLILFLLISAMSISQTTEKTFLYAGRVDILQDNKAVLIGTASSISFNFTGNECTISLQSIDSWEHHNYVVLELDGRYAGKYTVQKGAPQSFPVKVTSNKKVHNLKIYKGTEATMGNVLFVGTTAKLTSITSKKKKKIEFIGDSITSGAANDPSTIPCDQGEYFDHHNGFFAYGPILSRNIDADYLLSSVSGIGIYRNWNDEGPEVPIMPAVYENLYLTKDNSKPKYDFAFQPDIISIAIGTNDFSNGDGTKERLPFNPEKYVSNYVNFIKMLYKHNPNAQLVLTNSPMVNGEKAVIFENCLNKIKAEFDTDKSHRPILIFKFKPMTPSGCSGHPNIEEHKIMAAEYGPFLKKLLNEK</sequence>